<organism evidence="2 3">
    <name type="scientific">Pleomassaria siparia CBS 279.74</name>
    <dbReference type="NCBI Taxonomy" id="1314801"/>
    <lineage>
        <taxon>Eukaryota</taxon>
        <taxon>Fungi</taxon>
        <taxon>Dikarya</taxon>
        <taxon>Ascomycota</taxon>
        <taxon>Pezizomycotina</taxon>
        <taxon>Dothideomycetes</taxon>
        <taxon>Pleosporomycetidae</taxon>
        <taxon>Pleosporales</taxon>
        <taxon>Pleomassariaceae</taxon>
        <taxon>Pleomassaria</taxon>
    </lineage>
</organism>
<feature type="chain" id="PRO_5026209877" description="Secreted protein" evidence="1">
    <location>
        <begin position="26"/>
        <end position="103"/>
    </location>
</feature>
<gene>
    <name evidence="2" type="ORF">K504DRAFT_447772</name>
</gene>
<keyword evidence="3" id="KW-1185">Reference proteome</keyword>
<proteinExistence type="predicted"/>
<dbReference type="AlphaFoldDB" id="A0A6G1K307"/>
<evidence type="ECO:0000256" key="1">
    <source>
        <dbReference type="SAM" id="SignalP"/>
    </source>
</evidence>
<evidence type="ECO:0008006" key="4">
    <source>
        <dbReference type="Google" id="ProtNLM"/>
    </source>
</evidence>
<protein>
    <recommendedName>
        <fullName evidence="4">Secreted protein</fullName>
    </recommendedName>
</protein>
<sequence>MYVSHMSVIEARLLLALFIVHVIYSRGSPLDVVACEGKRRKKRRAPGAGRRVRNDYTLIFDPQRAVRCMYTYVCFMHASGNKGPLAMAIRNKGQTRRAAHGRG</sequence>
<reference evidence="2" key="1">
    <citation type="journal article" date="2020" name="Stud. Mycol.">
        <title>101 Dothideomycetes genomes: a test case for predicting lifestyles and emergence of pathogens.</title>
        <authorList>
            <person name="Haridas S."/>
            <person name="Albert R."/>
            <person name="Binder M."/>
            <person name="Bloem J."/>
            <person name="Labutti K."/>
            <person name="Salamov A."/>
            <person name="Andreopoulos B."/>
            <person name="Baker S."/>
            <person name="Barry K."/>
            <person name="Bills G."/>
            <person name="Bluhm B."/>
            <person name="Cannon C."/>
            <person name="Castanera R."/>
            <person name="Culley D."/>
            <person name="Daum C."/>
            <person name="Ezra D."/>
            <person name="Gonzalez J."/>
            <person name="Henrissat B."/>
            <person name="Kuo A."/>
            <person name="Liang C."/>
            <person name="Lipzen A."/>
            <person name="Lutzoni F."/>
            <person name="Magnuson J."/>
            <person name="Mondo S."/>
            <person name="Nolan M."/>
            <person name="Ohm R."/>
            <person name="Pangilinan J."/>
            <person name="Park H.-J."/>
            <person name="Ramirez L."/>
            <person name="Alfaro M."/>
            <person name="Sun H."/>
            <person name="Tritt A."/>
            <person name="Yoshinaga Y."/>
            <person name="Zwiers L.-H."/>
            <person name="Turgeon B."/>
            <person name="Goodwin S."/>
            <person name="Spatafora J."/>
            <person name="Crous P."/>
            <person name="Grigoriev I."/>
        </authorList>
    </citation>
    <scope>NUCLEOTIDE SEQUENCE</scope>
    <source>
        <strain evidence="2">CBS 279.74</strain>
    </source>
</reference>
<accession>A0A6G1K307</accession>
<dbReference type="Proteomes" id="UP000799428">
    <property type="component" value="Unassembled WGS sequence"/>
</dbReference>
<name>A0A6G1K307_9PLEO</name>
<keyword evidence="1" id="KW-0732">Signal</keyword>
<dbReference type="EMBL" id="MU005775">
    <property type="protein sequence ID" value="KAF2706905.1"/>
    <property type="molecule type" value="Genomic_DNA"/>
</dbReference>
<evidence type="ECO:0000313" key="3">
    <source>
        <dbReference type="Proteomes" id="UP000799428"/>
    </source>
</evidence>
<evidence type="ECO:0000313" key="2">
    <source>
        <dbReference type="EMBL" id="KAF2706905.1"/>
    </source>
</evidence>
<feature type="signal peptide" evidence="1">
    <location>
        <begin position="1"/>
        <end position="25"/>
    </location>
</feature>